<dbReference type="Pfam" id="PF03308">
    <property type="entry name" value="MeaB"/>
    <property type="match status" value="1"/>
</dbReference>
<keyword evidence="2" id="KW-0547">Nucleotide-binding</keyword>
<accession>A0A382H2L9</accession>
<dbReference type="GO" id="GO:0005525">
    <property type="term" value="F:GTP binding"/>
    <property type="evidence" value="ECO:0007669"/>
    <property type="project" value="UniProtKB-KW"/>
</dbReference>
<comment type="similarity">
    <text evidence="1">Belongs to the SIMIBI class G3E GTPase family. ArgK/MeaB subfamily.</text>
</comment>
<name>A0A382H2L9_9ZZZZ</name>
<dbReference type="CDD" id="cd03114">
    <property type="entry name" value="MMAA-like"/>
    <property type="match status" value="1"/>
</dbReference>
<evidence type="ECO:0008006" key="7">
    <source>
        <dbReference type="Google" id="ProtNLM"/>
    </source>
</evidence>
<evidence type="ECO:0000313" key="6">
    <source>
        <dbReference type="EMBL" id="SVB80701.1"/>
    </source>
</evidence>
<dbReference type="PANTHER" id="PTHR43087">
    <property type="entry name" value="LYSINE/ARGININE/ORNITHINE TRANSPORT SYSTEM KINASE"/>
    <property type="match status" value="1"/>
</dbReference>
<gene>
    <name evidence="6" type="ORF">METZ01_LOCUS233555</name>
</gene>
<dbReference type="InterPro" id="IPR027417">
    <property type="entry name" value="P-loop_NTPase"/>
</dbReference>
<dbReference type="EMBL" id="UINC01058439">
    <property type="protein sequence ID" value="SVB80701.1"/>
    <property type="molecule type" value="Genomic_DNA"/>
</dbReference>
<evidence type="ECO:0000256" key="1">
    <source>
        <dbReference type="ARBA" id="ARBA00009625"/>
    </source>
</evidence>
<evidence type="ECO:0000256" key="2">
    <source>
        <dbReference type="ARBA" id="ARBA00022741"/>
    </source>
</evidence>
<reference evidence="6" key="1">
    <citation type="submission" date="2018-05" db="EMBL/GenBank/DDBJ databases">
        <authorList>
            <person name="Lanie J.A."/>
            <person name="Ng W.-L."/>
            <person name="Kazmierczak K.M."/>
            <person name="Andrzejewski T.M."/>
            <person name="Davidsen T.M."/>
            <person name="Wayne K.J."/>
            <person name="Tettelin H."/>
            <person name="Glass J.I."/>
            <person name="Rusch D."/>
            <person name="Podicherti R."/>
            <person name="Tsui H.-C.T."/>
            <person name="Winkler M.E."/>
        </authorList>
    </citation>
    <scope>NUCLEOTIDE SEQUENCE</scope>
</reference>
<dbReference type="PANTHER" id="PTHR43087:SF1">
    <property type="entry name" value="LAO_AO TRANSPORT SYSTEM ATPASE"/>
    <property type="match status" value="1"/>
</dbReference>
<dbReference type="InterPro" id="IPR052040">
    <property type="entry name" value="GTPase/Isobutyryl-CoA_mutase"/>
</dbReference>
<feature type="non-terminal residue" evidence="6">
    <location>
        <position position="241"/>
    </location>
</feature>
<dbReference type="AlphaFoldDB" id="A0A382H2L9"/>
<evidence type="ECO:0000256" key="5">
    <source>
        <dbReference type="ARBA" id="ARBA00023186"/>
    </source>
</evidence>
<dbReference type="NCBIfam" id="TIGR00750">
    <property type="entry name" value="lao"/>
    <property type="match status" value="1"/>
</dbReference>
<dbReference type="SUPFAM" id="SSF52540">
    <property type="entry name" value="P-loop containing nucleoside triphosphate hydrolases"/>
    <property type="match status" value="1"/>
</dbReference>
<dbReference type="GO" id="GO:0003924">
    <property type="term" value="F:GTPase activity"/>
    <property type="evidence" value="ECO:0007669"/>
    <property type="project" value="InterPro"/>
</dbReference>
<evidence type="ECO:0000256" key="3">
    <source>
        <dbReference type="ARBA" id="ARBA00022801"/>
    </source>
</evidence>
<keyword evidence="4" id="KW-0342">GTP-binding</keyword>
<proteinExistence type="inferred from homology"/>
<dbReference type="Gene3D" id="3.40.50.300">
    <property type="entry name" value="P-loop containing nucleotide triphosphate hydrolases"/>
    <property type="match status" value="1"/>
</dbReference>
<dbReference type="InterPro" id="IPR005129">
    <property type="entry name" value="GTPase_ArgK"/>
</dbReference>
<protein>
    <recommendedName>
        <fullName evidence="7">AAA+ ATPase domain-containing protein</fullName>
    </recommendedName>
</protein>
<organism evidence="6">
    <name type="scientific">marine metagenome</name>
    <dbReference type="NCBI Taxonomy" id="408172"/>
    <lineage>
        <taxon>unclassified sequences</taxon>
        <taxon>metagenomes</taxon>
        <taxon>ecological metagenomes</taxon>
    </lineage>
</organism>
<sequence length="241" mass="24866">MNSDSRRLTEGLLAGDTRAIARSISCVEADGTTGVEIIKGVFGHSGRAYVIGVTGPPGVGKSSLVDRLTAQIRRSGRTVGVLAVDPTSPFTGGAVLGDRVRMQAHAGDPGVFVRSMATRGQLGGLARATADAAVILDAAGFELIVIETVGVGQAEVEISRAADMTIVVTMPGSGDGVQALKAGVMEIADLFLVNKADHEGADRAVAEIETMLGLNTYGTDDWRPPVLQTRALEGGGIDRVE</sequence>
<keyword evidence="3" id="KW-0378">Hydrolase</keyword>
<evidence type="ECO:0000256" key="4">
    <source>
        <dbReference type="ARBA" id="ARBA00023134"/>
    </source>
</evidence>
<keyword evidence="5" id="KW-0143">Chaperone</keyword>